<feature type="compositionally biased region" description="Polar residues" evidence="1">
    <location>
        <begin position="1"/>
        <end position="20"/>
    </location>
</feature>
<evidence type="ECO:0000313" key="2">
    <source>
        <dbReference type="EMBL" id="CAD6190217.1"/>
    </source>
</evidence>
<feature type="region of interest" description="Disordered" evidence="1">
    <location>
        <begin position="1"/>
        <end position="34"/>
    </location>
</feature>
<proteinExistence type="predicted"/>
<evidence type="ECO:0000256" key="1">
    <source>
        <dbReference type="SAM" id="MobiDB-lite"/>
    </source>
</evidence>
<comment type="caution">
    <text evidence="2">The sequence shown here is derived from an EMBL/GenBank/DDBJ whole genome shotgun (WGS) entry which is preliminary data.</text>
</comment>
<reference evidence="2" key="1">
    <citation type="submission" date="2020-10" db="EMBL/GenBank/DDBJ databases">
        <authorList>
            <person name="Kikuchi T."/>
        </authorList>
    </citation>
    <scope>NUCLEOTIDE SEQUENCE</scope>
    <source>
        <strain evidence="2">NKZ352</strain>
    </source>
</reference>
<gene>
    <name evidence="2" type="ORF">CAUJ_LOCUS6136</name>
</gene>
<name>A0A8S1H445_9PELO</name>
<dbReference type="AlphaFoldDB" id="A0A8S1H445"/>
<protein>
    <submittedName>
        <fullName evidence="2">Uncharacterized protein</fullName>
    </submittedName>
</protein>
<dbReference type="EMBL" id="CAJGYM010000014">
    <property type="protein sequence ID" value="CAD6190217.1"/>
    <property type="molecule type" value="Genomic_DNA"/>
</dbReference>
<dbReference type="Proteomes" id="UP000835052">
    <property type="component" value="Unassembled WGS sequence"/>
</dbReference>
<sequence>MNTFSMSAPASVAGTRTLNRAQKRNAAEKKQKRGEKRVVVAGCVRAFQRHPPTENGRVDVVGSAARPRWRHANALIDGLAHQEAWELMDAVTRSCERCRCCGRGAEEVSSCKFAEKEKKN</sequence>
<evidence type="ECO:0000313" key="3">
    <source>
        <dbReference type="Proteomes" id="UP000835052"/>
    </source>
</evidence>
<accession>A0A8S1H445</accession>
<organism evidence="2 3">
    <name type="scientific">Caenorhabditis auriculariae</name>
    <dbReference type="NCBI Taxonomy" id="2777116"/>
    <lineage>
        <taxon>Eukaryota</taxon>
        <taxon>Metazoa</taxon>
        <taxon>Ecdysozoa</taxon>
        <taxon>Nematoda</taxon>
        <taxon>Chromadorea</taxon>
        <taxon>Rhabditida</taxon>
        <taxon>Rhabditina</taxon>
        <taxon>Rhabditomorpha</taxon>
        <taxon>Rhabditoidea</taxon>
        <taxon>Rhabditidae</taxon>
        <taxon>Peloderinae</taxon>
        <taxon>Caenorhabditis</taxon>
    </lineage>
</organism>
<keyword evidence="3" id="KW-1185">Reference proteome</keyword>